<evidence type="ECO:0008006" key="3">
    <source>
        <dbReference type="Google" id="ProtNLM"/>
    </source>
</evidence>
<dbReference type="RefSeq" id="WP_200130756.1">
    <property type="nucleotide sequence ID" value="NZ_JAEHOI010000001.1"/>
</dbReference>
<protein>
    <recommendedName>
        <fullName evidence="3">DNA-directed RNA polymerase subunit beta</fullName>
    </recommendedName>
</protein>
<organism evidence="1 2">
    <name type="scientific">Leucobacter edaphi</name>
    <dbReference type="NCBI Taxonomy" id="2796472"/>
    <lineage>
        <taxon>Bacteria</taxon>
        <taxon>Bacillati</taxon>
        <taxon>Actinomycetota</taxon>
        <taxon>Actinomycetes</taxon>
        <taxon>Micrococcales</taxon>
        <taxon>Microbacteriaceae</taxon>
        <taxon>Leucobacter</taxon>
    </lineage>
</organism>
<dbReference type="Proteomes" id="UP000618733">
    <property type="component" value="Unassembled WGS sequence"/>
</dbReference>
<gene>
    <name evidence="1" type="ORF">JD292_00350</name>
</gene>
<comment type="caution">
    <text evidence="1">The sequence shown here is derived from an EMBL/GenBank/DDBJ whole genome shotgun (WGS) entry which is preliminary data.</text>
</comment>
<dbReference type="EMBL" id="JAEHOI010000001">
    <property type="protein sequence ID" value="MBK0420535.1"/>
    <property type="molecule type" value="Genomic_DNA"/>
</dbReference>
<reference evidence="1" key="1">
    <citation type="submission" date="2020-12" db="EMBL/GenBank/DDBJ databases">
        <title>Leucobacter sp. CAS2, isolated from Chromium sludge.</title>
        <authorList>
            <person name="Xu Z."/>
        </authorList>
    </citation>
    <scope>NUCLEOTIDE SEQUENCE</scope>
    <source>
        <strain evidence="1">CSA2</strain>
    </source>
</reference>
<keyword evidence="2" id="KW-1185">Reference proteome</keyword>
<sequence>MTREHLRPVLQPTADFDWIIGSDEPGAAHRLAEETSWALLDRVRNVADPDVVARVIGLASGPGLGDIAELWARESEHSLAGVLWRLYLLRRAVASDPEGAADLFRRGSEVSVTIDRVVAGAAEPVTTDAISALCDTILRGAFVGDVGAALDRASSYARIMALGAADLADSRDAYDDAHAAQLTTRALRYSKLAHELHGGARRWRDGTLG</sequence>
<evidence type="ECO:0000313" key="2">
    <source>
        <dbReference type="Proteomes" id="UP000618733"/>
    </source>
</evidence>
<accession>A0A934QAX9</accession>
<name>A0A934QAX9_9MICO</name>
<dbReference type="AlphaFoldDB" id="A0A934QAX9"/>
<evidence type="ECO:0000313" key="1">
    <source>
        <dbReference type="EMBL" id="MBK0420535.1"/>
    </source>
</evidence>
<proteinExistence type="predicted"/>